<organism evidence="1 2">
    <name type="scientific">Fonsecaea pedrosoi CBS 271.37</name>
    <dbReference type="NCBI Taxonomy" id="1442368"/>
    <lineage>
        <taxon>Eukaryota</taxon>
        <taxon>Fungi</taxon>
        <taxon>Dikarya</taxon>
        <taxon>Ascomycota</taxon>
        <taxon>Pezizomycotina</taxon>
        <taxon>Eurotiomycetes</taxon>
        <taxon>Chaetothyriomycetidae</taxon>
        <taxon>Chaetothyriales</taxon>
        <taxon>Herpotrichiellaceae</taxon>
        <taxon>Fonsecaea</taxon>
    </lineage>
</organism>
<dbReference type="EMBL" id="KN846972">
    <property type="protein sequence ID" value="KIW79746.1"/>
    <property type="molecule type" value="Genomic_DNA"/>
</dbReference>
<sequence length="814" mass="92776">MSDGPRESLSTYTKERVRSIYQDGLRRKNSNAIGQPRTFEARSIEHDATSELFYIFSAAQQKERLREMGRSYFRAVQESQDHVARLDDKIASLMSCCYDGVLDEDYMVSQTCALLSRIPGTPPLHRALSSMFSGHKFNWGYFEGVHHSHVLLNQDTWEKLLVTKWIDSNTVRIALTIVQMRDGTSSNLVNHFRQYLNTLAEISEATFTLLYRCNDVVEQQSWLLASSFLWTCWYRGLMLHLHSALHFHLRFGYNVGALDRLDMRQPLPQMGVLSSPSKPSAYLCPWAFELLRSDRASVSQDFRRFHQRFSTLHGQKPARCLGDPCRPCNGQGPTHCQRFTGLKIIDQSAHDGSCDGQCQSLFWDEASYRSVAGARAVSIVDTNEEFIRYCQASRKTIAVSHVWAHGAGGRPHTGFNACLHQRLVRIARENDCDSYWMDTPCIPEDHQLRAEAISHINKVFNTSSITLVWDRDLMSIDISRPSMEIQEAILCTLLVCDWTLRSWTLLESMRARHNIHLLCKDNKTVALRDCLLNVHHAGAIDIATLLLTSQQLLPAIQYDGEEPDDELQRQMKGYVPVEEALHLLARRHASRPGDSVVILSLLIDDKPVYTAEAFWKSKIGQSLYSGVLFSSQPRLRCKGFGWAPSQPELPLAVLSGDSPHSQEYLFDGSLSWPAIITRDGLDATFATFEIPELEQESSSSSSSSPLQHVLTNLAQKFPWPGSRRRQLSQIQILRDHFHLERYKHSLLLLPVVANSSRSAPFNAYRGRSNGLLFAVVGSHDEDRRTWHWLGTFEWDLNRPPLPKKRKEREKVLIV</sequence>
<evidence type="ECO:0000313" key="1">
    <source>
        <dbReference type="EMBL" id="KIW79746.1"/>
    </source>
</evidence>
<dbReference type="Proteomes" id="UP000053029">
    <property type="component" value="Unassembled WGS sequence"/>
</dbReference>
<dbReference type="VEuPathDB" id="FungiDB:Z517_06360"/>
<dbReference type="AlphaFoldDB" id="A0A0D2DPR6"/>
<dbReference type="STRING" id="1442368.A0A0D2DPR6"/>
<keyword evidence="2" id="KW-1185">Reference proteome</keyword>
<reference evidence="1 2" key="1">
    <citation type="submission" date="2015-01" db="EMBL/GenBank/DDBJ databases">
        <title>The Genome Sequence of Fonsecaea pedrosoi CBS 271.37.</title>
        <authorList>
            <consortium name="The Broad Institute Genomics Platform"/>
            <person name="Cuomo C."/>
            <person name="de Hoog S."/>
            <person name="Gorbushina A."/>
            <person name="Stielow B."/>
            <person name="Teixiera M."/>
            <person name="Abouelleil A."/>
            <person name="Chapman S.B."/>
            <person name="Priest M."/>
            <person name="Young S.K."/>
            <person name="Wortman J."/>
            <person name="Nusbaum C."/>
            <person name="Birren B."/>
        </authorList>
    </citation>
    <scope>NUCLEOTIDE SEQUENCE [LARGE SCALE GENOMIC DNA]</scope>
    <source>
        <strain evidence="1 2">CBS 271.37</strain>
    </source>
</reference>
<accession>A0A0D2DPR6</accession>
<dbReference type="GeneID" id="25305850"/>
<protein>
    <recommendedName>
        <fullName evidence="3">Heterokaryon incompatibility domain-containing protein</fullName>
    </recommendedName>
</protein>
<dbReference type="RefSeq" id="XP_013283554.1">
    <property type="nucleotide sequence ID" value="XM_013428100.1"/>
</dbReference>
<proteinExistence type="predicted"/>
<name>A0A0D2DPR6_9EURO</name>
<gene>
    <name evidence="1" type="ORF">Z517_06360</name>
</gene>
<dbReference type="PANTHER" id="PTHR39596:SF4">
    <property type="entry name" value="HET DOMAIN PROTEIN (AFU_ORTHOLOGUE AFUA_3G03140)-RELATED"/>
    <property type="match status" value="1"/>
</dbReference>
<dbReference type="OrthoDB" id="2426273at2759"/>
<evidence type="ECO:0000313" key="2">
    <source>
        <dbReference type="Proteomes" id="UP000053029"/>
    </source>
</evidence>
<dbReference type="HOGENOM" id="CLU_015641_1_0_1"/>
<evidence type="ECO:0008006" key="3">
    <source>
        <dbReference type="Google" id="ProtNLM"/>
    </source>
</evidence>
<dbReference type="PANTHER" id="PTHR39596">
    <property type="match status" value="1"/>
</dbReference>